<dbReference type="Proteomes" id="UP000499080">
    <property type="component" value="Unassembled WGS sequence"/>
</dbReference>
<proteinExistence type="predicted"/>
<comment type="caution">
    <text evidence="2">The sequence shown here is derived from an EMBL/GenBank/DDBJ whole genome shotgun (WGS) entry which is preliminary data.</text>
</comment>
<feature type="region of interest" description="Disordered" evidence="1">
    <location>
        <begin position="52"/>
        <end position="94"/>
    </location>
</feature>
<reference evidence="2 3" key="1">
    <citation type="journal article" date="2019" name="Sci. Rep.">
        <title>Orb-weaving spider Araneus ventricosus genome elucidates the spidroin gene catalogue.</title>
        <authorList>
            <person name="Kono N."/>
            <person name="Nakamura H."/>
            <person name="Ohtoshi R."/>
            <person name="Moran D.A.P."/>
            <person name="Shinohara A."/>
            <person name="Yoshida Y."/>
            <person name="Fujiwara M."/>
            <person name="Mori M."/>
            <person name="Tomita M."/>
            <person name="Arakawa K."/>
        </authorList>
    </citation>
    <scope>NUCLEOTIDE SEQUENCE [LARGE SCALE GENOMIC DNA]</scope>
</reference>
<name>A0A4Y2TDI1_ARAVE</name>
<sequence length="94" mass="10559">MKQYLLGNKTQELIDTIKKNPYSPELINLVVTRSQTKAAPDRQRSRIFFRQHKRKGCRSGSSTMSVDNCDGGNNSLNEGEDRNSTPAEVDSNTI</sequence>
<organism evidence="2 3">
    <name type="scientific">Araneus ventricosus</name>
    <name type="common">Orbweaver spider</name>
    <name type="synonym">Epeira ventricosa</name>
    <dbReference type="NCBI Taxonomy" id="182803"/>
    <lineage>
        <taxon>Eukaryota</taxon>
        <taxon>Metazoa</taxon>
        <taxon>Ecdysozoa</taxon>
        <taxon>Arthropoda</taxon>
        <taxon>Chelicerata</taxon>
        <taxon>Arachnida</taxon>
        <taxon>Araneae</taxon>
        <taxon>Araneomorphae</taxon>
        <taxon>Entelegynae</taxon>
        <taxon>Araneoidea</taxon>
        <taxon>Araneidae</taxon>
        <taxon>Araneus</taxon>
    </lineage>
</organism>
<dbReference type="EMBL" id="BGPR01027492">
    <property type="protein sequence ID" value="GBN98040.1"/>
    <property type="molecule type" value="Genomic_DNA"/>
</dbReference>
<feature type="compositionally biased region" description="Polar residues" evidence="1">
    <location>
        <begin position="84"/>
        <end position="94"/>
    </location>
</feature>
<protein>
    <submittedName>
        <fullName evidence="2">Uncharacterized protein</fullName>
    </submittedName>
</protein>
<gene>
    <name evidence="2" type="ORF">AVEN_189211_1</name>
</gene>
<evidence type="ECO:0000313" key="3">
    <source>
        <dbReference type="Proteomes" id="UP000499080"/>
    </source>
</evidence>
<dbReference type="AlphaFoldDB" id="A0A4Y2TDI1"/>
<evidence type="ECO:0000313" key="2">
    <source>
        <dbReference type="EMBL" id="GBN98040.1"/>
    </source>
</evidence>
<accession>A0A4Y2TDI1</accession>
<feature type="compositionally biased region" description="Polar residues" evidence="1">
    <location>
        <begin position="59"/>
        <end position="77"/>
    </location>
</feature>
<evidence type="ECO:0000256" key="1">
    <source>
        <dbReference type="SAM" id="MobiDB-lite"/>
    </source>
</evidence>
<keyword evidence="3" id="KW-1185">Reference proteome</keyword>